<dbReference type="InterPro" id="IPR036388">
    <property type="entry name" value="WH-like_DNA-bd_sf"/>
</dbReference>
<dbReference type="Proteomes" id="UP000315700">
    <property type="component" value="Chromosome"/>
</dbReference>
<proteinExistence type="predicted"/>
<keyword evidence="7" id="KW-1185">Reference proteome</keyword>
<evidence type="ECO:0000256" key="2">
    <source>
        <dbReference type="ARBA" id="ARBA00022618"/>
    </source>
</evidence>
<dbReference type="Gene3D" id="1.10.10.10">
    <property type="entry name" value="Winged helix-like DNA-binding domain superfamily/Winged helix DNA-binding domain"/>
    <property type="match status" value="2"/>
</dbReference>
<dbReference type="GO" id="GO:0051304">
    <property type="term" value="P:chromosome separation"/>
    <property type="evidence" value="ECO:0007669"/>
    <property type="project" value="InterPro"/>
</dbReference>
<dbReference type="PANTHER" id="PTHR34298:SF2">
    <property type="entry name" value="SEGREGATION AND CONDENSATION PROTEIN B"/>
    <property type="match status" value="1"/>
</dbReference>
<keyword evidence="2" id="KW-0132">Cell division</keyword>
<dbReference type="InterPro" id="IPR036390">
    <property type="entry name" value="WH_DNA-bd_sf"/>
</dbReference>
<evidence type="ECO:0000256" key="5">
    <source>
        <dbReference type="SAM" id="MobiDB-lite"/>
    </source>
</evidence>
<dbReference type="PANTHER" id="PTHR34298">
    <property type="entry name" value="SEGREGATION AND CONDENSATION PROTEIN B"/>
    <property type="match status" value="1"/>
</dbReference>
<evidence type="ECO:0000256" key="4">
    <source>
        <dbReference type="ARBA" id="ARBA00023306"/>
    </source>
</evidence>
<dbReference type="Pfam" id="PF04079">
    <property type="entry name" value="SMC_ScpB"/>
    <property type="match status" value="1"/>
</dbReference>
<evidence type="ECO:0000313" key="6">
    <source>
        <dbReference type="EMBL" id="QDT55346.1"/>
    </source>
</evidence>
<organism evidence="6 7">
    <name type="scientific">Caulifigura coniformis</name>
    <dbReference type="NCBI Taxonomy" id="2527983"/>
    <lineage>
        <taxon>Bacteria</taxon>
        <taxon>Pseudomonadati</taxon>
        <taxon>Planctomycetota</taxon>
        <taxon>Planctomycetia</taxon>
        <taxon>Planctomycetales</taxon>
        <taxon>Planctomycetaceae</taxon>
        <taxon>Caulifigura</taxon>
    </lineage>
</organism>
<evidence type="ECO:0000256" key="1">
    <source>
        <dbReference type="ARBA" id="ARBA00022490"/>
    </source>
</evidence>
<dbReference type="OrthoDB" id="211906at2"/>
<dbReference type="AlphaFoldDB" id="A0A517SGU3"/>
<dbReference type="KEGG" id="ccos:Pan44_33890"/>
<dbReference type="GO" id="GO:0051301">
    <property type="term" value="P:cell division"/>
    <property type="evidence" value="ECO:0007669"/>
    <property type="project" value="UniProtKB-KW"/>
</dbReference>
<reference evidence="6 7" key="1">
    <citation type="submission" date="2019-02" db="EMBL/GenBank/DDBJ databases">
        <title>Deep-cultivation of Planctomycetes and their phenomic and genomic characterization uncovers novel biology.</title>
        <authorList>
            <person name="Wiegand S."/>
            <person name="Jogler M."/>
            <person name="Boedeker C."/>
            <person name="Pinto D."/>
            <person name="Vollmers J."/>
            <person name="Rivas-Marin E."/>
            <person name="Kohn T."/>
            <person name="Peeters S.H."/>
            <person name="Heuer A."/>
            <person name="Rast P."/>
            <person name="Oberbeckmann S."/>
            <person name="Bunk B."/>
            <person name="Jeske O."/>
            <person name="Meyerdierks A."/>
            <person name="Storesund J.E."/>
            <person name="Kallscheuer N."/>
            <person name="Luecker S."/>
            <person name="Lage O.M."/>
            <person name="Pohl T."/>
            <person name="Merkel B.J."/>
            <person name="Hornburger P."/>
            <person name="Mueller R.-W."/>
            <person name="Bruemmer F."/>
            <person name="Labrenz M."/>
            <person name="Spormann A.M."/>
            <person name="Op den Camp H."/>
            <person name="Overmann J."/>
            <person name="Amann R."/>
            <person name="Jetten M.S.M."/>
            <person name="Mascher T."/>
            <person name="Medema M.H."/>
            <person name="Devos D.P."/>
            <person name="Kaster A.-K."/>
            <person name="Ovreas L."/>
            <person name="Rohde M."/>
            <person name="Galperin M.Y."/>
            <person name="Jogler C."/>
        </authorList>
    </citation>
    <scope>NUCLEOTIDE SEQUENCE [LARGE SCALE GENOMIC DNA]</scope>
    <source>
        <strain evidence="6 7">Pan44</strain>
    </source>
</reference>
<dbReference type="EMBL" id="CP036271">
    <property type="protein sequence ID" value="QDT55346.1"/>
    <property type="molecule type" value="Genomic_DNA"/>
</dbReference>
<dbReference type="SUPFAM" id="SSF46785">
    <property type="entry name" value="Winged helix' DNA-binding domain"/>
    <property type="match status" value="2"/>
</dbReference>
<protein>
    <recommendedName>
        <fullName evidence="8">Segregation and condensation protein B</fullName>
    </recommendedName>
</protein>
<dbReference type="InParanoid" id="A0A517SGU3"/>
<keyword evidence="4" id="KW-0131">Cell cycle</keyword>
<keyword evidence="3" id="KW-0159">Chromosome partition</keyword>
<sequence length="263" mass="29221">MEDGSSSHRPFSVVLHQPDVEETAPLEMPPDDGWSVDDLEAEYLKAVEAAEQAELLSEIAIDAVSDEVSLEPVAEEQPVEPEVPVEAPSEPALDVDTAQVLEALLFVGGAALSPRRLADVVNTSVDEVEARIDELNRRYRGERRPYFIELEDGHYRLAIESEFEAVRSRVHGQGPRDVRLAPDALEVLALVAYQQPLSKEELVASGKPEADSIVRQLIRRDLVTISRGEDGKSILYSTSPRFLELFGLRSLNDLPRAEDLRFK</sequence>
<gene>
    <name evidence="6" type="ORF">Pan44_33890</name>
</gene>
<evidence type="ECO:0008006" key="8">
    <source>
        <dbReference type="Google" id="ProtNLM"/>
    </source>
</evidence>
<keyword evidence="1" id="KW-0963">Cytoplasm</keyword>
<accession>A0A517SGU3</accession>
<evidence type="ECO:0000256" key="3">
    <source>
        <dbReference type="ARBA" id="ARBA00022829"/>
    </source>
</evidence>
<feature type="region of interest" description="Disordered" evidence="5">
    <location>
        <begin position="1"/>
        <end position="33"/>
    </location>
</feature>
<dbReference type="InterPro" id="IPR005234">
    <property type="entry name" value="ScpB_csome_segregation"/>
</dbReference>
<name>A0A517SGU3_9PLAN</name>
<dbReference type="RefSeq" id="WP_145031111.1">
    <property type="nucleotide sequence ID" value="NZ_CP036271.1"/>
</dbReference>
<evidence type="ECO:0000313" key="7">
    <source>
        <dbReference type="Proteomes" id="UP000315700"/>
    </source>
</evidence>